<protein>
    <submittedName>
        <fullName evidence="2">DUF2842 domain-containing protein</fullName>
    </submittedName>
</protein>
<dbReference type="Pfam" id="PF11003">
    <property type="entry name" value="DUF2842"/>
    <property type="match status" value="1"/>
</dbReference>
<reference evidence="3" key="1">
    <citation type="journal article" date="2019" name="Int. J. Syst. Evol. Microbiol.">
        <title>The Global Catalogue of Microorganisms (GCM) 10K type strain sequencing project: providing services to taxonomists for standard genome sequencing and annotation.</title>
        <authorList>
            <consortium name="The Broad Institute Genomics Platform"/>
            <consortium name="The Broad Institute Genome Sequencing Center for Infectious Disease"/>
            <person name="Wu L."/>
            <person name="Ma J."/>
        </authorList>
    </citation>
    <scope>NUCLEOTIDE SEQUENCE [LARGE SCALE GENOMIC DNA]</scope>
    <source>
        <strain evidence="3">CCUG 55328</strain>
    </source>
</reference>
<evidence type="ECO:0000313" key="2">
    <source>
        <dbReference type="EMBL" id="MFD1194071.1"/>
    </source>
</evidence>
<gene>
    <name evidence="2" type="ORF">ACFQ3C_05270</name>
</gene>
<proteinExistence type="predicted"/>
<dbReference type="EMBL" id="JBHTKR010000002">
    <property type="protein sequence ID" value="MFD1194071.1"/>
    <property type="molecule type" value="Genomic_DNA"/>
</dbReference>
<keyword evidence="3" id="KW-1185">Reference proteome</keyword>
<name>A0ABW3TC93_9RHOB</name>
<keyword evidence="1" id="KW-0472">Membrane</keyword>
<dbReference type="RefSeq" id="WP_380789436.1">
    <property type="nucleotide sequence ID" value="NZ_JBHTKR010000002.1"/>
</dbReference>
<evidence type="ECO:0000256" key="1">
    <source>
        <dbReference type="SAM" id="Phobius"/>
    </source>
</evidence>
<comment type="caution">
    <text evidence="2">The sequence shown here is derived from an EMBL/GenBank/DDBJ whole genome shotgun (WGS) entry which is preliminary data.</text>
</comment>
<evidence type="ECO:0000313" key="3">
    <source>
        <dbReference type="Proteomes" id="UP001597151"/>
    </source>
</evidence>
<keyword evidence="1" id="KW-0812">Transmembrane</keyword>
<feature type="transmembrane region" description="Helical" evidence="1">
    <location>
        <begin position="12"/>
        <end position="34"/>
    </location>
</feature>
<dbReference type="Proteomes" id="UP001597151">
    <property type="component" value="Unassembled WGS sequence"/>
</dbReference>
<accession>A0ABW3TC93</accession>
<organism evidence="2 3">
    <name type="scientific">Seohaeicola saemankumensis</name>
    <dbReference type="NCBI Taxonomy" id="481181"/>
    <lineage>
        <taxon>Bacteria</taxon>
        <taxon>Pseudomonadati</taxon>
        <taxon>Pseudomonadota</taxon>
        <taxon>Alphaproteobacteria</taxon>
        <taxon>Rhodobacterales</taxon>
        <taxon>Roseobacteraceae</taxon>
        <taxon>Seohaeicola</taxon>
    </lineage>
</organism>
<keyword evidence="1" id="KW-1133">Transmembrane helix</keyword>
<feature type="transmembrane region" description="Helical" evidence="1">
    <location>
        <begin position="40"/>
        <end position="61"/>
    </location>
</feature>
<sequence>MALSYKARKRWSLVILLVGLPLYIMAAVTVVSLIERPTIWVELLVYVGLGFLWIMPFKFVFRGIGQADPDAPQNGDRTGD</sequence>
<dbReference type="InterPro" id="IPR021265">
    <property type="entry name" value="DUF2842"/>
</dbReference>